<accession>A0A975NM85</accession>
<dbReference type="InterPro" id="IPR021136">
    <property type="entry name" value="Flagellar_hook_control-like_C"/>
</dbReference>
<evidence type="ECO:0000259" key="2">
    <source>
        <dbReference type="Pfam" id="PF02120"/>
    </source>
</evidence>
<reference evidence="3" key="1">
    <citation type="submission" date="2021-06" db="EMBL/GenBank/DDBJ databases">
        <title>Bradyrhizobium sp. S2-11-2 Genome sequencing.</title>
        <authorList>
            <person name="Jin L."/>
        </authorList>
    </citation>
    <scope>NUCLEOTIDE SEQUENCE</scope>
    <source>
        <strain evidence="3">S2-11-2</strain>
    </source>
</reference>
<dbReference type="RefSeq" id="WP_215612296.1">
    <property type="nucleotide sequence ID" value="NZ_CP076135.1"/>
</dbReference>
<proteinExistence type="predicted"/>
<dbReference type="KEGG" id="bsei:KMZ68_16480"/>
<organism evidence="3 4">
    <name type="scientific">Bradyrhizobium sediminis</name>
    <dbReference type="NCBI Taxonomy" id="2840469"/>
    <lineage>
        <taxon>Bacteria</taxon>
        <taxon>Pseudomonadati</taxon>
        <taxon>Pseudomonadota</taxon>
        <taxon>Alphaproteobacteria</taxon>
        <taxon>Hyphomicrobiales</taxon>
        <taxon>Nitrobacteraceae</taxon>
        <taxon>Bradyrhizobium</taxon>
    </lineage>
</organism>
<protein>
    <submittedName>
        <fullName evidence="3">Flagellar hook-length control protein FliK</fullName>
    </submittedName>
</protein>
<sequence>MPLTVNPILSVVAAQGPARDLVLQPGTVVDAKVMQLLADNLVRIAIANLSIDVVSEVPLQAGQALQLAVSQTESGIRLAVIGQGAGAAADAVTLTPGARVDAPASPAVIGAPAKNILTPIEKLAVSMAAQAAATQQGSLAPLFADASSAASSHALPANLQAAVTQLLAQRTSLDQNLTGSEIKNAFQKSGLFLEASLASGSIAPGVAGVPDLKAALIVLRQTLLSSLAAARGPATSAESPLHAAASPALAPSLSPDVEVQEILLPQTRLAVAVDSLALSGGSRAAAGAALTLLQEGLQELGKASPSPGAVRDLRSEDVTFHTNMPPPPFRGAQPTAQPVALPSLSPDAPLATTAHHLLGDTDAAIARQTLLQVASLPDRVDASPVRIDPAAPRWHFEIPFATPQGTALAQFEISRDGGGSEVKAAKRVWRARFSLDVEPAGPVHALVSLVDEKTSVRMWAERPATAAQLRAGAAQLSQALSRAELVPGDIVIRDGTPPQSAPAPAGHFLDRAL</sequence>
<dbReference type="Proteomes" id="UP000680805">
    <property type="component" value="Chromosome"/>
</dbReference>
<feature type="domain" description="Flagellar hook-length control protein-like C-terminal" evidence="2">
    <location>
        <begin position="421"/>
        <end position="500"/>
    </location>
</feature>
<keyword evidence="3" id="KW-0282">Flagellum</keyword>
<evidence type="ECO:0000313" key="4">
    <source>
        <dbReference type="Proteomes" id="UP000680805"/>
    </source>
</evidence>
<dbReference type="InterPro" id="IPR038610">
    <property type="entry name" value="FliK-like_C_sf"/>
</dbReference>
<keyword evidence="3" id="KW-0969">Cilium</keyword>
<dbReference type="Gene3D" id="3.30.750.140">
    <property type="match status" value="1"/>
</dbReference>
<feature type="region of interest" description="Disordered" evidence="1">
    <location>
        <begin position="493"/>
        <end position="513"/>
    </location>
</feature>
<gene>
    <name evidence="3" type="ORF">KMZ68_16480</name>
</gene>
<evidence type="ECO:0000256" key="1">
    <source>
        <dbReference type="SAM" id="MobiDB-lite"/>
    </source>
</evidence>
<keyword evidence="3" id="KW-0966">Cell projection</keyword>
<dbReference type="EMBL" id="CP076135">
    <property type="protein sequence ID" value="QWG16594.1"/>
    <property type="molecule type" value="Genomic_DNA"/>
</dbReference>
<name>A0A975NM85_9BRAD</name>
<dbReference type="AlphaFoldDB" id="A0A975NM85"/>
<dbReference type="Pfam" id="PF02120">
    <property type="entry name" value="Flg_hook"/>
    <property type="match status" value="1"/>
</dbReference>
<evidence type="ECO:0000313" key="3">
    <source>
        <dbReference type="EMBL" id="QWG16594.1"/>
    </source>
</evidence>